<dbReference type="PANTHER" id="PTHR42535">
    <property type="entry name" value="OOKINETE PROTEIN, PUTATIVE-RELATED"/>
    <property type="match status" value="1"/>
</dbReference>
<keyword evidence="1" id="KW-0812">Transmembrane</keyword>
<proteinExistence type="predicted"/>
<dbReference type="Pfam" id="PF13385">
    <property type="entry name" value="Laminin_G_3"/>
    <property type="match status" value="1"/>
</dbReference>
<accession>A0A6C0IUK5</accession>
<name>A0A6C0IUK5_9ZZZZ</name>
<dbReference type="Gene3D" id="2.60.120.200">
    <property type="match status" value="1"/>
</dbReference>
<dbReference type="InterPro" id="IPR013320">
    <property type="entry name" value="ConA-like_dom_sf"/>
</dbReference>
<keyword evidence="1" id="KW-1133">Transmembrane helix</keyword>
<organism evidence="2">
    <name type="scientific">viral metagenome</name>
    <dbReference type="NCBI Taxonomy" id="1070528"/>
    <lineage>
        <taxon>unclassified sequences</taxon>
        <taxon>metagenomes</taxon>
        <taxon>organismal metagenomes</taxon>
    </lineage>
</organism>
<keyword evidence="1" id="KW-0472">Membrane</keyword>
<dbReference type="SUPFAM" id="SSF49899">
    <property type="entry name" value="Concanavalin A-like lectins/glucanases"/>
    <property type="match status" value="1"/>
</dbReference>
<sequence>MNAQLGNTANVGNQITNNLSNAMDKLPSQESMQQGIANLGNTLQNTTSQLSNTFSEFSKQSATVPEATTGFLQSNTIIAKFAFIILVLIGMLVLLNLGVILISILFGPSDSPYLINGMIDGNNSMVVRQDPKQGAATTILRSNNEDSGAEFTWSSWLYINDLGNQDEKYQHVFSKGDGQFDSVTNLSSMNNSPGVYLEPKTNNLHVMMDTVKYGDTNTSVVVENMPIKKWIHLAIRLQNKIIDIYVNGTLSKRIVLSNVPKQNYSDVYIAQNGGFNGKLSSLRYYNSALNVFEINSIVRKGPNLTVKDGNLNTNYFSYLSNYWYYSKTH</sequence>
<evidence type="ECO:0000313" key="2">
    <source>
        <dbReference type="EMBL" id="QHT95507.1"/>
    </source>
</evidence>
<evidence type="ECO:0000256" key="1">
    <source>
        <dbReference type="SAM" id="Phobius"/>
    </source>
</evidence>
<evidence type="ECO:0008006" key="3">
    <source>
        <dbReference type="Google" id="ProtNLM"/>
    </source>
</evidence>
<reference evidence="2" key="1">
    <citation type="journal article" date="2020" name="Nature">
        <title>Giant virus diversity and host interactions through global metagenomics.</title>
        <authorList>
            <person name="Schulz F."/>
            <person name="Roux S."/>
            <person name="Paez-Espino D."/>
            <person name="Jungbluth S."/>
            <person name="Walsh D.A."/>
            <person name="Denef V.J."/>
            <person name="McMahon K.D."/>
            <person name="Konstantinidis K.T."/>
            <person name="Eloe-Fadrosh E.A."/>
            <person name="Kyrpides N.C."/>
            <person name="Woyke T."/>
        </authorList>
    </citation>
    <scope>NUCLEOTIDE SEQUENCE</scope>
    <source>
        <strain evidence="2">GVMAG-M-3300024261-8</strain>
    </source>
</reference>
<dbReference type="EMBL" id="MN740240">
    <property type="protein sequence ID" value="QHT95507.1"/>
    <property type="molecule type" value="Genomic_DNA"/>
</dbReference>
<feature type="transmembrane region" description="Helical" evidence="1">
    <location>
        <begin position="81"/>
        <end position="106"/>
    </location>
</feature>
<protein>
    <recommendedName>
        <fullName evidence="3">LamG-like jellyroll fold domain-containing protein</fullName>
    </recommendedName>
</protein>
<dbReference type="AlphaFoldDB" id="A0A6C0IUK5"/>
<dbReference type="PANTHER" id="PTHR42535:SF2">
    <property type="entry name" value="CHROMOSOME UNDETERMINED SCAFFOLD_146, WHOLE GENOME SHOTGUN SEQUENCE"/>
    <property type="match status" value="1"/>
</dbReference>